<dbReference type="EMBL" id="CABFNS010000294">
    <property type="protein sequence ID" value="VUC20867.1"/>
    <property type="molecule type" value="Genomic_DNA"/>
</dbReference>
<name>A0ABY6TRY8_BIOOC</name>
<evidence type="ECO:0000313" key="2">
    <source>
        <dbReference type="Proteomes" id="UP000766486"/>
    </source>
</evidence>
<comment type="caution">
    <text evidence="1">The sequence shown here is derived from an EMBL/GenBank/DDBJ whole genome shotgun (WGS) entry which is preliminary data.</text>
</comment>
<keyword evidence="2" id="KW-1185">Reference proteome</keyword>
<proteinExistence type="predicted"/>
<protein>
    <submittedName>
        <fullName evidence="1">Uncharacterized protein</fullName>
    </submittedName>
</protein>
<gene>
    <name evidence="1" type="ORF">CLO192961_LOCUS35039</name>
</gene>
<evidence type="ECO:0000313" key="1">
    <source>
        <dbReference type="EMBL" id="VUC20867.1"/>
    </source>
</evidence>
<dbReference type="Proteomes" id="UP000766486">
    <property type="component" value="Unassembled WGS sequence"/>
</dbReference>
<feature type="non-terminal residue" evidence="1">
    <location>
        <position position="76"/>
    </location>
</feature>
<accession>A0ABY6TRY8</accession>
<organism evidence="1 2">
    <name type="scientific">Bionectria ochroleuca</name>
    <name type="common">Gliocladium roseum</name>
    <dbReference type="NCBI Taxonomy" id="29856"/>
    <lineage>
        <taxon>Eukaryota</taxon>
        <taxon>Fungi</taxon>
        <taxon>Dikarya</taxon>
        <taxon>Ascomycota</taxon>
        <taxon>Pezizomycotina</taxon>
        <taxon>Sordariomycetes</taxon>
        <taxon>Hypocreomycetidae</taxon>
        <taxon>Hypocreales</taxon>
        <taxon>Bionectriaceae</taxon>
        <taxon>Clonostachys</taxon>
    </lineage>
</organism>
<sequence>MYQDTRPRAYFFDSRRMILYEGGVGGNRFTTGLAIEKQTGVEEQCHAGEWDAALGVELDRRQLLDTGHCLGGPLVV</sequence>
<reference evidence="1 2" key="1">
    <citation type="submission" date="2019-06" db="EMBL/GenBank/DDBJ databases">
        <authorList>
            <person name="Broberg M."/>
        </authorList>
    </citation>
    <scope>NUCLEOTIDE SEQUENCE [LARGE SCALE GENOMIC DNA]</scope>
</reference>